<evidence type="ECO:0000313" key="4">
    <source>
        <dbReference type="Proteomes" id="UP000247485"/>
    </source>
</evidence>
<feature type="transmembrane region" description="Helical" evidence="1">
    <location>
        <begin position="34"/>
        <end position="57"/>
    </location>
</feature>
<dbReference type="RefSeq" id="WP_110274113.1">
    <property type="nucleotide sequence ID" value="NZ_QJJG01000007.1"/>
</dbReference>
<name>A0A318FPC3_KLEOX</name>
<comment type="caution">
    <text evidence="3">The sequence shown here is derived from an EMBL/GenBank/DDBJ whole genome shotgun (WGS) entry which is preliminary data.</text>
</comment>
<evidence type="ECO:0000256" key="1">
    <source>
        <dbReference type="SAM" id="Phobius"/>
    </source>
</evidence>
<protein>
    <recommendedName>
        <fullName evidence="5">Conjugal transfer protein</fullName>
    </recommendedName>
</protein>
<organism evidence="3 4">
    <name type="scientific">Klebsiella oxytoca</name>
    <dbReference type="NCBI Taxonomy" id="571"/>
    <lineage>
        <taxon>Bacteria</taxon>
        <taxon>Pseudomonadati</taxon>
        <taxon>Pseudomonadota</taxon>
        <taxon>Gammaproteobacteria</taxon>
        <taxon>Enterobacterales</taxon>
        <taxon>Enterobacteriaceae</taxon>
        <taxon>Klebsiella/Raoultella group</taxon>
        <taxon>Klebsiella</taxon>
    </lineage>
</organism>
<feature type="transmembrane region" description="Helical" evidence="1">
    <location>
        <begin position="160"/>
        <end position="180"/>
    </location>
</feature>
<accession>A0A318FPC3</accession>
<dbReference type="AlphaFoldDB" id="A0A318FPC3"/>
<keyword evidence="1" id="KW-1133">Transmembrane helix</keyword>
<evidence type="ECO:0008006" key="5">
    <source>
        <dbReference type="Google" id="ProtNLM"/>
    </source>
</evidence>
<keyword evidence="1" id="KW-0812">Transmembrane</keyword>
<feature type="chain" id="PRO_5016327551" description="Conjugal transfer protein" evidence="2">
    <location>
        <begin position="25"/>
        <end position="187"/>
    </location>
</feature>
<feature type="transmembrane region" description="Helical" evidence="1">
    <location>
        <begin position="118"/>
        <end position="140"/>
    </location>
</feature>
<feature type="signal peptide" evidence="2">
    <location>
        <begin position="1"/>
        <end position="24"/>
    </location>
</feature>
<dbReference type="EMBL" id="QJJG01000007">
    <property type="protein sequence ID" value="PXW45410.1"/>
    <property type="molecule type" value="Genomic_DNA"/>
</dbReference>
<dbReference type="Proteomes" id="UP000247485">
    <property type="component" value="Unassembled WGS sequence"/>
</dbReference>
<evidence type="ECO:0000313" key="3">
    <source>
        <dbReference type="EMBL" id="PXW45410.1"/>
    </source>
</evidence>
<evidence type="ECO:0000256" key="2">
    <source>
        <dbReference type="SAM" id="SignalP"/>
    </source>
</evidence>
<keyword evidence="2" id="KW-0732">Signal</keyword>
<gene>
    <name evidence="3" type="ORF">DET57_107203</name>
</gene>
<sequence length="187" mass="19882">MFSLKRHASAYAITSLLFSTAVQAQAPASDGVKTSMAFIYILLFIVIFGALVSILVIRNSLPKEWSLADALSEDVDLPVINEVTVTAGGTTTVTKSPLYDAAGKPVLAPVMKASSSRLIALMGTIVILFMFIGFGVLILLDFGKNGKISNSGSVSEIIKFLVAGMTLFAPYVVNKFASLFQGLTTHK</sequence>
<reference evidence="3 4" key="1">
    <citation type="submission" date="2018-05" db="EMBL/GenBank/DDBJ databases">
        <title>Freshwater and sediment microbial communities from various areas in North America, analyzing microbe dynamics in response to fracking.</title>
        <authorList>
            <person name="Lamendella R."/>
        </authorList>
    </citation>
    <scope>NUCLEOTIDE SEQUENCE [LARGE SCALE GENOMIC DNA]</scope>
    <source>
        <strain evidence="3 4">67</strain>
    </source>
</reference>
<keyword evidence="1" id="KW-0472">Membrane</keyword>
<proteinExistence type="predicted"/>